<dbReference type="Proteomes" id="UP000593561">
    <property type="component" value="Unassembled WGS sequence"/>
</dbReference>
<evidence type="ECO:0000313" key="2">
    <source>
        <dbReference type="Proteomes" id="UP000593561"/>
    </source>
</evidence>
<dbReference type="EMBL" id="JABFAC010241055">
    <property type="protein sequence ID" value="MBA0635214.1"/>
    <property type="molecule type" value="Genomic_DNA"/>
</dbReference>
<accession>A0A7J8TAN3</accession>
<name>A0A7J8TAN3_GOSDV</name>
<organism evidence="1 2">
    <name type="scientific">Gossypium davidsonii</name>
    <name type="common">Davidson's cotton</name>
    <name type="synonym">Gossypium klotzschianum subsp. davidsonii</name>
    <dbReference type="NCBI Taxonomy" id="34287"/>
    <lineage>
        <taxon>Eukaryota</taxon>
        <taxon>Viridiplantae</taxon>
        <taxon>Streptophyta</taxon>
        <taxon>Embryophyta</taxon>
        <taxon>Tracheophyta</taxon>
        <taxon>Spermatophyta</taxon>
        <taxon>Magnoliopsida</taxon>
        <taxon>eudicotyledons</taxon>
        <taxon>Gunneridae</taxon>
        <taxon>Pentapetalae</taxon>
        <taxon>rosids</taxon>
        <taxon>malvids</taxon>
        <taxon>Malvales</taxon>
        <taxon>Malvaceae</taxon>
        <taxon>Malvoideae</taxon>
        <taxon>Gossypium</taxon>
    </lineage>
</organism>
<keyword evidence="2" id="KW-1185">Reference proteome</keyword>
<protein>
    <submittedName>
        <fullName evidence="1">Uncharacterized protein</fullName>
    </submittedName>
</protein>
<evidence type="ECO:0000313" key="1">
    <source>
        <dbReference type="EMBL" id="MBA0635214.1"/>
    </source>
</evidence>
<dbReference type="AlphaFoldDB" id="A0A7J8TAN3"/>
<comment type="caution">
    <text evidence="1">The sequence shown here is derived from an EMBL/GenBank/DDBJ whole genome shotgun (WGS) entry which is preliminary data.</text>
</comment>
<sequence>MLIWPMTRVMISCWCQKVKAPSLHPSGSWIQSVLSTCVLTRTSSLHIVQLKMELCALGMVYLVR</sequence>
<proteinExistence type="predicted"/>
<reference evidence="1 2" key="1">
    <citation type="journal article" date="2019" name="Genome Biol. Evol.">
        <title>Insights into the evolution of the New World diploid cottons (Gossypium, subgenus Houzingenia) based on genome sequencing.</title>
        <authorList>
            <person name="Grover C.E."/>
            <person name="Arick M.A. 2nd"/>
            <person name="Thrash A."/>
            <person name="Conover J.L."/>
            <person name="Sanders W.S."/>
            <person name="Peterson D.G."/>
            <person name="Frelichowski J.E."/>
            <person name="Scheffler J.A."/>
            <person name="Scheffler B.E."/>
            <person name="Wendel J.F."/>
        </authorList>
    </citation>
    <scope>NUCLEOTIDE SEQUENCE [LARGE SCALE GENOMIC DNA]</scope>
    <source>
        <strain evidence="1">27</strain>
        <tissue evidence="1">Leaf</tissue>
    </source>
</reference>
<gene>
    <name evidence="1" type="ORF">Godav_005322</name>
</gene>